<comment type="similarity">
    <text evidence="2">Belongs to the EamA transporter family.</text>
</comment>
<feature type="chain" id="PRO_5046883988" evidence="7">
    <location>
        <begin position="24"/>
        <end position="295"/>
    </location>
</feature>
<dbReference type="SUPFAM" id="SSF103481">
    <property type="entry name" value="Multidrug resistance efflux transporter EmrE"/>
    <property type="match status" value="2"/>
</dbReference>
<feature type="transmembrane region" description="Helical" evidence="6">
    <location>
        <begin position="237"/>
        <end position="256"/>
    </location>
</feature>
<feature type="transmembrane region" description="Helical" evidence="6">
    <location>
        <begin position="145"/>
        <end position="164"/>
    </location>
</feature>
<dbReference type="PANTHER" id="PTHR32322">
    <property type="entry name" value="INNER MEMBRANE TRANSPORTER"/>
    <property type="match status" value="1"/>
</dbReference>
<dbReference type="InterPro" id="IPR050638">
    <property type="entry name" value="AA-Vitamin_Transporters"/>
</dbReference>
<feature type="signal peptide" evidence="7">
    <location>
        <begin position="1"/>
        <end position="23"/>
    </location>
</feature>
<evidence type="ECO:0000256" key="4">
    <source>
        <dbReference type="ARBA" id="ARBA00022989"/>
    </source>
</evidence>
<keyword evidence="5 6" id="KW-0472">Membrane</keyword>
<feature type="transmembrane region" description="Helical" evidence="6">
    <location>
        <begin position="262"/>
        <end position="280"/>
    </location>
</feature>
<dbReference type="GeneID" id="92851520"/>
<dbReference type="Proteomes" id="UP000196877">
    <property type="component" value="Chromosome"/>
</dbReference>
<dbReference type="InterPro" id="IPR037185">
    <property type="entry name" value="EmrE-like"/>
</dbReference>
<organism evidence="9 10">
    <name type="scientific">Bacillus sonorensis</name>
    <dbReference type="NCBI Taxonomy" id="119858"/>
    <lineage>
        <taxon>Bacteria</taxon>
        <taxon>Bacillati</taxon>
        <taxon>Bacillota</taxon>
        <taxon>Bacilli</taxon>
        <taxon>Bacillales</taxon>
        <taxon>Bacillaceae</taxon>
        <taxon>Bacillus</taxon>
    </lineage>
</organism>
<evidence type="ECO:0000313" key="9">
    <source>
        <dbReference type="EMBL" id="ASB91029.1"/>
    </source>
</evidence>
<dbReference type="PANTHER" id="PTHR32322:SF2">
    <property type="entry name" value="EAMA DOMAIN-CONTAINING PROTEIN"/>
    <property type="match status" value="1"/>
</dbReference>
<dbReference type="RefSeq" id="WP_006638698.1">
    <property type="nucleotide sequence ID" value="NZ_CABJEH010000008.1"/>
</dbReference>
<comment type="subcellular location">
    <subcellularLocation>
        <location evidence="1">Endomembrane system</location>
        <topology evidence="1">Multi-pass membrane protein</topology>
    </subcellularLocation>
</comment>
<dbReference type="Pfam" id="PF00892">
    <property type="entry name" value="EamA"/>
    <property type="match status" value="2"/>
</dbReference>
<feature type="domain" description="EamA" evidence="8">
    <location>
        <begin position="3"/>
        <end position="135"/>
    </location>
</feature>
<evidence type="ECO:0000259" key="8">
    <source>
        <dbReference type="Pfam" id="PF00892"/>
    </source>
</evidence>
<proteinExistence type="inferred from homology"/>
<feature type="transmembrane region" description="Helical" evidence="6">
    <location>
        <begin position="64"/>
        <end position="83"/>
    </location>
</feature>
<feature type="transmembrane region" description="Helical" evidence="6">
    <location>
        <begin position="202"/>
        <end position="225"/>
    </location>
</feature>
<evidence type="ECO:0000256" key="1">
    <source>
        <dbReference type="ARBA" id="ARBA00004127"/>
    </source>
</evidence>
<keyword evidence="4 6" id="KW-1133">Transmembrane helix</keyword>
<keyword evidence="10" id="KW-1185">Reference proteome</keyword>
<feature type="transmembrane region" description="Helical" evidence="6">
    <location>
        <begin position="89"/>
        <end position="111"/>
    </location>
</feature>
<evidence type="ECO:0000256" key="6">
    <source>
        <dbReference type="SAM" id="Phobius"/>
    </source>
</evidence>
<dbReference type="EMBL" id="CP021920">
    <property type="protein sequence ID" value="ASB91029.1"/>
    <property type="molecule type" value="Genomic_DNA"/>
</dbReference>
<reference evidence="9 10" key="1">
    <citation type="submission" date="2017-06" db="EMBL/GenBank/DDBJ databases">
        <title>Genome sequence of Bacillus sonorensis strain SRCM101395.</title>
        <authorList>
            <person name="Cho S.H."/>
        </authorList>
    </citation>
    <scope>NUCLEOTIDE SEQUENCE [LARGE SCALE GENOMIC DNA]</scope>
    <source>
        <strain evidence="9 10">SRCM101395</strain>
    </source>
</reference>
<evidence type="ECO:0000313" key="10">
    <source>
        <dbReference type="Proteomes" id="UP000196877"/>
    </source>
</evidence>
<sequence length="295" mass="30999">MKISVLLVLLAAVLWGTTGTTQAFAPKEAEPVVFGAVRMAVGGVTLLVFAAVRGQLKRRGWPVKTAVIAALSMAFYQPFFFSAVSLSGIAVGTVVAIGSAPIIAGCLEWLIFQKIPRARWWIATFAAIAGVSLLFIPSAASAGNVLGILLALGAGCSFAVYTLTSKRLLQHQRPEAVTGVVFSLSAVMLAPLLFLYDLSWIFSVQGMAVSLHIGVIATGAAYLLFTTGLEKVPASTAVTLSLAEPLTASLLGTVLVKESLPLVSWAGIALLLLGIFYVSYTPKKKRKIAGCEKES</sequence>
<gene>
    <name evidence="9" type="ORF">S101395_04541</name>
</gene>
<feature type="transmembrane region" description="Helical" evidence="6">
    <location>
        <begin position="118"/>
        <end position="139"/>
    </location>
</feature>
<feature type="domain" description="EamA" evidence="8">
    <location>
        <begin position="146"/>
        <end position="279"/>
    </location>
</feature>
<feature type="transmembrane region" description="Helical" evidence="6">
    <location>
        <begin position="33"/>
        <end position="52"/>
    </location>
</feature>
<dbReference type="Gene3D" id="1.10.3730.20">
    <property type="match status" value="1"/>
</dbReference>
<evidence type="ECO:0000256" key="2">
    <source>
        <dbReference type="ARBA" id="ARBA00007362"/>
    </source>
</evidence>
<evidence type="ECO:0000256" key="3">
    <source>
        <dbReference type="ARBA" id="ARBA00022692"/>
    </source>
</evidence>
<evidence type="ECO:0000256" key="5">
    <source>
        <dbReference type="ARBA" id="ARBA00023136"/>
    </source>
</evidence>
<protein>
    <submittedName>
        <fullName evidence="9">Transporter YwfM</fullName>
    </submittedName>
</protein>
<keyword evidence="7" id="KW-0732">Signal</keyword>
<feature type="transmembrane region" description="Helical" evidence="6">
    <location>
        <begin position="176"/>
        <end position="196"/>
    </location>
</feature>
<dbReference type="InterPro" id="IPR000620">
    <property type="entry name" value="EamA_dom"/>
</dbReference>
<name>A0ABM6LNL4_9BACI</name>
<evidence type="ECO:0000256" key="7">
    <source>
        <dbReference type="SAM" id="SignalP"/>
    </source>
</evidence>
<accession>A0ABM6LNL4</accession>
<keyword evidence="3 6" id="KW-0812">Transmembrane</keyword>